<protein>
    <submittedName>
        <fullName evidence="8">MFS transporter</fullName>
    </submittedName>
</protein>
<dbReference type="EMBL" id="JAHESD010000016">
    <property type="protein sequence ID" value="MBT1703556.1"/>
    <property type="molecule type" value="Genomic_DNA"/>
</dbReference>
<feature type="transmembrane region" description="Helical" evidence="6">
    <location>
        <begin position="379"/>
        <end position="398"/>
    </location>
</feature>
<feature type="transmembrane region" description="Helical" evidence="6">
    <location>
        <begin position="217"/>
        <end position="235"/>
    </location>
</feature>
<evidence type="ECO:0000313" key="9">
    <source>
        <dbReference type="Proteomes" id="UP000772618"/>
    </source>
</evidence>
<feature type="transmembrane region" description="Helical" evidence="6">
    <location>
        <begin position="139"/>
        <end position="161"/>
    </location>
</feature>
<feature type="transmembrane region" description="Helical" evidence="6">
    <location>
        <begin position="48"/>
        <end position="69"/>
    </location>
</feature>
<feature type="transmembrane region" description="Helical" evidence="6">
    <location>
        <begin position="167"/>
        <end position="187"/>
    </location>
</feature>
<sequence length="419" mass="45226">MINMQKTFSPYQIFIITILTITQFTVILDFMVLSPLGAILLKELSITTAQFGMVVSAYAFSAGASGLLAAGFADKFDRKKLLLFFYIGFIIGTALCAIATDYIFLLTARIITGLFGGVIGSICYAIVTDLFKIEVRGRVMGFLQMAFAGSQVLGIPTGLYFANLMGWHSPFWLIVLLSIVIALVIAVKMKPIDSHLKLQKKVNALSHLGKTISQIQYLKAFAATTLLATGGFMLMPFASTYNVNNMGINLDDLPLLYMVTGVCSMATGPVIGKLSDSKGKFTVFLFGSILTIIIVLIYCNLGLTPLWGAMLISIFMFIGVSSRMIPSQALLSAVPSPQDRGAFMSINSSVMQVSGGIATFIAGTIIVQRDSGYLENYDRLGYVVSSAMVISAIMIYYLNGYVKAKIAKESKPAVEVGAA</sequence>
<organism evidence="8 9">
    <name type="scientific">Chryseosolibacter indicus</name>
    <dbReference type="NCBI Taxonomy" id="2782351"/>
    <lineage>
        <taxon>Bacteria</taxon>
        <taxon>Pseudomonadati</taxon>
        <taxon>Bacteroidota</taxon>
        <taxon>Cytophagia</taxon>
        <taxon>Cytophagales</taxon>
        <taxon>Chryseotaleaceae</taxon>
        <taxon>Chryseosolibacter</taxon>
    </lineage>
</organism>
<dbReference type="InterPro" id="IPR011701">
    <property type="entry name" value="MFS"/>
</dbReference>
<evidence type="ECO:0000259" key="7">
    <source>
        <dbReference type="PROSITE" id="PS50850"/>
    </source>
</evidence>
<gene>
    <name evidence="8" type="ORF">KK060_09715</name>
</gene>
<feature type="transmembrane region" description="Helical" evidence="6">
    <location>
        <begin position="304"/>
        <end position="325"/>
    </location>
</feature>
<keyword evidence="3 6" id="KW-0812">Transmembrane</keyword>
<evidence type="ECO:0000313" key="8">
    <source>
        <dbReference type="EMBL" id="MBT1703556.1"/>
    </source>
</evidence>
<feature type="transmembrane region" description="Helical" evidence="6">
    <location>
        <begin position="106"/>
        <end position="127"/>
    </location>
</feature>
<keyword evidence="5 6" id="KW-0472">Membrane</keyword>
<feature type="transmembrane region" description="Helical" evidence="6">
    <location>
        <begin position="255"/>
        <end position="274"/>
    </location>
</feature>
<feature type="transmembrane region" description="Helical" evidence="6">
    <location>
        <begin position="12"/>
        <end position="36"/>
    </location>
</feature>
<evidence type="ECO:0000256" key="3">
    <source>
        <dbReference type="ARBA" id="ARBA00022692"/>
    </source>
</evidence>
<dbReference type="PROSITE" id="PS50850">
    <property type="entry name" value="MFS"/>
    <property type="match status" value="1"/>
</dbReference>
<dbReference type="CDD" id="cd17324">
    <property type="entry name" value="MFS_NepI_like"/>
    <property type="match status" value="1"/>
</dbReference>
<feature type="transmembrane region" description="Helical" evidence="6">
    <location>
        <begin position="281"/>
        <end position="298"/>
    </location>
</feature>
<dbReference type="Pfam" id="PF07690">
    <property type="entry name" value="MFS_1"/>
    <property type="match status" value="1"/>
</dbReference>
<comment type="caution">
    <text evidence="8">The sequence shown here is derived from an EMBL/GenBank/DDBJ whole genome shotgun (WGS) entry which is preliminary data.</text>
</comment>
<evidence type="ECO:0000256" key="6">
    <source>
        <dbReference type="SAM" id="Phobius"/>
    </source>
</evidence>
<dbReference type="PANTHER" id="PTHR43124:SF3">
    <property type="entry name" value="CHLORAMPHENICOL EFFLUX PUMP RV0191"/>
    <property type="match status" value="1"/>
</dbReference>
<evidence type="ECO:0000256" key="4">
    <source>
        <dbReference type="ARBA" id="ARBA00022989"/>
    </source>
</evidence>
<reference evidence="8 9" key="1">
    <citation type="submission" date="2021-05" db="EMBL/GenBank/DDBJ databases">
        <title>A Polyphasic approach of four new species of the genus Ohtaekwangia: Ohtaekwangia histidinii sp. nov., Ohtaekwangia cretensis sp. nov., Ohtaekwangia indiensis sp. nov., Ohtaekwangia reichenbachii sp. nov. from diverse environment.</title>
        <authorList>
            <person name="Octaviana S."/>
        </authorList>
    </citation>
    <scope>NUCLEOTIDE SEQUENCE [LARGE SCALE GENOMIC DNA]</scope>
    <source>
        <strain evidence="8 9">PWU20</strain>
    </source>
</reference>
<dbReference type="InterPro" id="IPR036259">
    <property type="entry name" value="MFS_trans_sf"/>
</dbReference>
<evidence type="ECO:0000256" key="2">
    <source>
        <dbReference type="ARBA" id="ARBA00022475"/>
    </source>
</evidence>
<accession>A0ABS5VQX9</accession>
<proteinExistence type="predicted"/>
<feature type="transmembrane region" description="Helical" evidence="6">
    <location>
        <begin position="81"/>
        <end position="100"/>
    </location>
</feature>
<dbReference type="InterPro" id="IPR050189">
    <property type="entry name" value="MFS_Efflux_Transporters"/>
</dbReference>
<comment type="subcellular location">
    <subcellularLocation>
        <location evidence="1">Cell membrane</location>
        <topology evidence="1">Multi-pass membrane protein</topology>
    </subcellularLocation>
</comment>
<dbReference type="InterPro" id="IPR020846">
    <property type="entry name" value="MFS_dom"/>
</dbReference>
<evidence type="ECO:0000256" key="5">
    <source>
        <dbReference type="ARBA" id="ARBA00023136"/>
    </source>
</evidence>
<keyword evidence="2" id="KW-1003">Cell membrane</keyword>
<keyword evidence="9" id="KW-1185">Reference proteome</keyword>
<name>A0ABS5VQX9_9BACT</name>
<dbReference type="PANTHER" id="PTHR43124">
    <property type="entry name" value="PURINE EFFLUX PUMP PBUE"/>
    <property type="match status" value="1"/>
</dbReference>
<keyword evidence="4 6" id="KW-1133">Transmembrane helix</keyword>
<feature type="transmembrane region" description="Helical" evidence="6">
    <location>
        <begin position="346"/>
        <end position="367"/>
    </location>
</feature>
<dbReference type="SUPFAM" id="SSF103473">
    <property type="entry name" value="MFS general substrate transporter"/>
    <property type="match status" value="1"/>
</dbReference>
<dbReference type="Gene3D" id="1.20.1250.20">
    <property type="entry name" value="MFS general substrate transporter like domains"/>
    <property type="match status" value="1"/>
</dbReference>
<evidence type="ECO:0000256" key="1">
    <source>
        <dbReference type="ARBA" id="ARBA00004651"/>
    </source>
</evidence>
<dbReference type="Proteomes" id="UP000772618">
    <property type="component" value="Unassembled WGS sequence"/>
</dbReference>
<feature type="domain" description="Major facilitator superfamily (MFS) profile" evidence="7">
    <location>
        <begin position="15"/>
        <end position="403"/>
    </location>
</feature>